<organism evidence="12 13">
    <name type="scientific">Acinetobacter soli</name>
    <dbReference type="NCBI Taxonomy" id="487316"/>
    <lineage>
        <taxon>Bacteria</taxon>
        <taxon>Pseudomonadati</taxon>
        <taxon>Pseudomonadota</taxon>
        <taxon>Gammaproteobacteria</taxon>
        <taxon>Moraxellales</taxon>
        <taxon>Moraxellaceae</taxon>
        <taxon>Acinetobacter</taxon>
    </lineage>
</organism>
<feature type="transmembrane region" description="Helical" evidence="9">
    <location>
        <begin position="149"/>
        <end position="170"/>
    </location>
</feature>
<evidence type="ECO:0000313" key="12">
    <source>
        <dbReference type="EMBL" id="APV36823.1"/>
    </source>
</evidence>
<dbReference type="KEGG" id="asol:BEN76_12690"/>
<dbReference type="Proteomes" id="UP000185674">
    <property type="component" value="Chromosome"/>
</dbReference>
<evidence type="ECO:0000256" key="5">
    <source>
        <dbReference type="ARBA" id="ARBA00022741"/>
    </source>
</evidence>
<dbReference type="Pfam" id="PF00005">
    <property type="entry name" value="ABC_tran"/>
    <property type="match status" value="1"/>
</dbReference>
<evidence type="ECO:0000256" key="6">
    <source>
        <dbReference type="ARBA" id="ARBA00022840"/>
    </source>
</evidence>
<dbReference type="InterPro" id="IPR039421">
    <property type="entry name" value="Type_1_exporter"/>
</dbReference>
<dbReference type="InterPro" id="IPR003439">
    <property type="entry name" value="ABC_transporter-like_ATP-bd"/>
</dbReference>
<dbReference type="SUPFAM" id="SSF52540">
    <property type="entry name" value="P-loop containing nucleoside triphosphate hydrolases"/>
    <property type="match status" value="1"/>
</dbReference>
<evidence type="ECO:0000256" key="2">
    <source>
        <dbReference type="ARBA" id="ARBA00022448"/>
    </source>
</evidence>
<accession>A0A1P8EKU7</accession>
<reference evidence="12 13" key="1">
    <citation type="submission" date="2016-08" db="EMBL/GenBank/DDBJ databases">
        <title>Complete genome sequence of Acinetobacter baylyi strain GFJ2.</title>
        <authorList>
            <person name="Tabata M."/>
            <person name="Kuboki S."/>
            <person name="Gibu N."/>
            <person name="Kinouchi Y."/>
            <person name="Vangnai A."/>
            <person name="Kasai D."/>
            <person name="Fukuda M."/>
        </authorList>
    </citation>
    <scope>NUCLEOTIDE SEQUENCE [LARGE SCALE GENOMIC DNA]</scope>
    <source>
        <strain evidence="12 13">GFJ2</strain>
    </source>
</reference>
<comment type="subcellular location">
    <subcellularLocation>
        <location evidence="1">Cell membrane</location>
        <topology evidence="1">Multi-pass membrane protein</topology>
    </subcellularLocation>
</comment>
<dbReference type="PANTHER" id="PTHR43394:SF1">
    <property type="entry name" value="ATP-BINDING CASSETTE SUB-FAMILY B MEMBER 10, MITOCHONDRIAL"/>
    <property type="match status" value="1"/>
</dbReference>
<evidence type="ECO:0000256" key="9">
    <source>
        <dbReference type="SAM" id="Phobius"/>
    </source>
</evidence>
<dbReference type="GO" id="GO:0005524">
    <property type="term" value="F:ATP binding"/>
    <property type="evidence" value="ECO:0007669"/>
    <property type="project" value="UniProtKB-KW"/>
</dbReference>
<keyword evidence="8 9" id="KW-0472">Membrane</keyword>
<dbReference type="STRING" id="487316.BEN76_12690"/>
<dbReference type="GO" id="GO:0016887">
    <property type="term" value="F:ATP hydrolysis activity"/>
    <property type="evidence" value="ECO:0007669"/>
    <property type="project" value="InterPro"/>
</dbReference>
<dbReference type="PROSITE" id="PS50929">
    <property type="entry name" value="ABC_TM1F"/>
    <property type="match status" value="1"/>
</dbReference>
<keyword evidence="4 9" id="KW-0812">Transmembrane</keyword>
<keyword evidence="7 9" id="KW-1133">Transmembrane helix</keyword>
<keyword evidence="3" id="KW-1003">Cell membrane</keyword>
<dbReference type="Pfam" id="PF00664">
    <property type="entry name" value="ABC_membrane"/>
    <property type="match status" value="1"/>
</dbReference>
<dbReference type="InterPro" id="IPR027417">
    <property type="entry name" value="P-loop_NTPase"/>
</dbReference>
<dbReference type="GO" id="GO:0005886">
    <property type="term" value="C:plasma membrane"/>
    <property type="evidence" value="ECO:0007669"/>
    <property type="project" value="UniProtKB-SubCell"/>
</dbReference>
<dbReference type="PROSITE" id="PS50893">
    <property type="entry name" value="ABC_TRANSPORTER_2"/>
    <property type="match status" value="1"/>
</dbReference>
<dbReference type="InterPro" id="IPR036640">
    <property type="entry name" value="ABC1_TM_sf"/>
</dbReference>
<evidence type="ECO:0000256" key="8">
    <source>
        <dbReference type="ARBA" id="ARBA00023136"/>
    </source>
</evidence>
<feature type="domain" description="ABC transmembrane type-1" evidence="11">
    <location>
        <begin position="20"/>
        <end position="303"/>
    </location>
</feature>
<feature type="transmembrane region" description="Helical" evidence="9">
    <location>
        <begin position="16"/>
        <end position="40"/>
    </location>
</feature>
<keyword evidence="6 12" id="KW-0067">ATP-binding</keyword>
<sequence length="585" mass="64692">MLRIFNTLLGNDIRYLYRYLCFVVLYGVLCAVMMVILAGILQQLLLGQTQHLLTYLTVFILMIVVSWLWRYQVEQAGIQVGVAIIQETRQRLGNHVASLPIGWFNTHNKGVFQHTVMQGLMAVAQLPAHVFTPVITGIVTASMLAIALYFYYGVLGGIAVLSLIVLGFIFKLTSKISHYADSTFQHNFADASQRIVEFAQAQSVLRAFSGEHDSQHFMQQAIGRQHQASFKLILCSSLSSVLNMWGIQVIFAVLFSVALYQFLPQGQMLVWQDMVSLAVVMLLIYRFIEPLLEVASYYDIMRNAQKQLNIIQNIFATPALAEPTQPKIPADASIILHDVHFRYAPEQKQVLQGIHLEIASGSMLALIGKSGSGKSTLVQLIARFFDVTQGQILIGGVDVRQMSTTQLTSQISQIFQDNYLFAGSIADNIRMGHPDASDAQIMQVIELAGVNEMIARLPQGMDTPVGEGGIGLSGGERQRISIARALLKDAPILLVDEATSALDTEHQAMIATLLAKLKGQRTLVVIAHQLSTIAMADHIAVLDSGKIVEQGTAEQLAQHNGVYRKFLEQQQAVKGWHLSPIVQRQ</sequence>
<evidence type="ECO:0000256" key="7">
    <source>
        <dbReference type="ARBA" id="ARBA00022989"/>
    </source>
</evidence>
<dbReference type="SUPFAM" id="SSF90123">
    <property type="entry name" value="ABC transporter transmembrane region"/>
    <property type="match status" value="1"/>
</dbReference>
<dbReference type="InterPro" id="IPR003593">
    <property type="entry name" value="AAA+_ATPase"/>
</dbReference>
<evidence type="ECO:0000256" key="3">
    <source>
        <dbReference type="ARBA" id="ARBA00022475"/>
    </source>
</evidence>
<protein>
    <submittedName>
        <fullName evidence="12">ABC transporter ATP-binding protein</fullName>
    </submittedName>
</protein>
<evidence type="ECO:0000256" key="1">
    <source>
        <dbReference type="ARBA" id="ARBA00004651"/>
    </source>
</evidence>
<evidence type="ECO:0000313" key="13">
    <source>
        <dbReference type="Proteomes" id="UP000185674"/>
    </source>
</evidence>
<feature type="transmembrane region" description="Helical" evidence="9">
    <location>
        <begin position="269"/>
        <end position="288"/>
    </location>
</feature>
<evidence type="ECO:0000259" key="11">
    <source>
        <dbReference type="PROSITE" id="PS50929"/>
    </source>
</evidence>
<dbReference type="PROSITE" id="PS00211">
    <property type="entry name" value="ABC_TRANSPORTER_1"/>
    <property type="match status" value="1"/>
</dbReference>
<evidence type="ECO:0000259" key="10">
    <source>
        <dbReference type="PROSITE" id="PS50893"/>
    </source>
</evidence>
<keyword evidence="2" id="KW-0813">Transport</keyword>
<dbReference type="InterPro" id="IPR017871">
    <property type="entry name" value="ABC_transporter-like_CS"/>
</dbReference>
<dbReference type="FunFam" id="3.40.50.300:FF:000221">
    <property type="entry name" value="Multidrug ABC transporter ATP-binding protein"/>
    <property type="match status" value="1"/>
</dbReference>
<feature type="transmembrane region" description="Helical" evidence="9">
    <location>
        <begin position="52"/>
        <end position="69"/>
    </location>
</feature>
<dbReference type="InterPro" id="IPR011527">
    <property type="entry name" value="ABC1_TM_dom"/>
</dbReference>
<feature type="transmembrane region" description="Helical" evidence="9">
    <location>
        <begin position="241"/>
        <end position="263"/>
    </location>
</feature>
<dbReference type="EMBL" id="CP016896">
    <property type="protein sequence ID" value="APV36823.1"/>
    <property type="molecule type" value="Genomic_DNA"/>
</dbReference>
<dbReference type="PANTHER" id="PTHR43394">
    <property type="entry name" value="ATP-DEPENDENT PERMEASE MDL1, MITOCHONDRIAL"/>
    <property type="match status" value="1"/>
</dbReference>
<dbReference type="RefSeq" id="WP_076033218.1">
    <property type="nucleotide sequence ID" value="NZ_BKXR01000024.1"/>
</dbReference>
<dbReference type="Gene3D" id="1.20.1560.10">
    <property type="entry name" value="ABC transporter type 1, transmembrane domain"/>
    <property type="match status" value="1"/>
</dbReference>
<gene>
    <name evidence="12" type="ORF">BEN76_12690</name>
</gene>
<keyword evidence="5" id="KW-0547">Nucleotide-binding</keyword>
<dbReference type="Gene3D" id="3.40.50.300">
    <property type="entry name" value="P-loop containing nucleotide triphosphate hydrolases"/>
    <property type="match status" value="1"/>
</dbReference>
<proteinExistence type="predicted"/>
<evidence type="ECO:0000256" key="4">
    <source>
        <dbReference type="ARBA" id="ARBA00022692"/>
    </source>
</evidence>
<feature type="domain" description="ABC transporter" evidence="10">
    <location>
        <begin position="334"/>
        <end position="569"/>
    </location>
</feature>
<dbReference type="SMART" id="SM00382">
    <property type="entry name" value="AAA"/>
    <property type="match status" value="1"/>
</dbReference>
<name>A0A1P8EKU7_9GAMM</name>
<dbReference type="AlphaFoldDB" id="A0A1P8EKU7"/>
<dbReference type="GO" id="GO:0015421">
    <property type="term" value="F:ABC-type oligopeptide transporter activity"/>
    <property type="evidence" value="ECO:0007669"/>
    <property type="project" value="TreeGrafter"/>
</dbReference>